<evidence type="ECO:0008006" key="3">
    <source>
        <dbReference type="Google" id="ProtNLM"/>
    </source>
</evidence>
<comment type="caution">
    <text evidence="1">The sequence shown here is derived from an EMBL/GenBank/DDBJ whole genome shotgun (WGS) entry which is preliminary data.</text>
</comment>
<dbReference type="InterPro" id="IPR029058">
    <property type="entry name" value="AB_hydrolase_fold"/>
</dbReference>
<dbReference type="SUPFAM" id="SSF53474">
    <property type="entry name" value="alpha/beta-Hydrolases"/>
    <property type="match status" value="1"/>
</dbReference>
<keyword evidence="2" id="KW-1185">Reference proteome</keyword>
<dbReference type="OrthoDB" id="5311491at2759"/>
<gene>
    <name evidence="1" type="ORF">PsYK624_071770</name>
</gene>
<evidence type="ECO:0000313" key="1">
    <source>
        <dbReference type="EMBL" id="GJE91029.1"/>
    </source>
</evidence>
<reference evidence="1 2" key="1">
    <citation type="submission" date="2021-08" db="EMBL/GenBank/DDBJ databases">
        <title>Draft Genome Sequence of Phanerochaete sordida strain YK-624.</title>
        <authorList>
            <person name="Mori T."/>
            <person name="Dohra H."/>
            <person name="Suzuki T."/>
            <person name="Kawagishi H."/>
            <person name="Hirai H."/>
        </authorList>
    </citation>
    <scope>NUCLEOTIDE SEQUENCE [LARGE SCALE GENOMIC DNA]</scope>
    <source>
        <strain evidence="1 2">YK-624</strain>
    </source>
</reference>
<evidence type="ECO:0000313" key="2">
    <source>
        <dbReference type="Proteomes" id="UP000703269"/>
    </source>
</evidence>
<name>A0A9P3LDX6_9APHY</name>
<organism evidence="1 2">
    <name type="scientific">Phanerochaete sordida</name>
    <dbReference type="NCBI Taxonomy" id="48140"/>
    <lineage>
        <taxon>Eukaryota</taxon>
        <taxon>Fungi</taxon>
        <taxon>Dikarya</taxon>
        <taxon>Basidiomycota</taxon>
        <taxon>Agaricomycotina</taxon>
        <taxon>Agaricomycetes</taxon>
        <taxon>Polyporales</taxon>
        <taxon>Phanerochaetaceae</taxon>
        <taxon>Phanerochaete</taxon>
    </lineage>
</organism>
<proteinExistence type="predicted"/>
<sequence>MPTAIIDDKGTEIYYMDSGSPLHTSVYTTIVITHGLIVNGAAFERMLPLAGAYSLRIIAMNNRDYAGSTPYTDAELADLVDNDVEVQAAAVRRLGRETASFLRFVCERLEVLPITTGSGGVVLVAEGLANISALAILGDVRTMGPELSAALGPYLRKVMLFDPPSLTLGVYSETSLTFPIADASVPLEVTADAFVTWSSAYYVPVPNIASITPDALHTHSKPLPLTPSLRRLDKEEVTRMTDFSVTTRSAIIMTTPIEILQGHTERALMDADAVLPDVDVTGIWCDSSVWVCVWGARVVDGYIRRAPEPGKRKRKIELVKISRSNHFVHLEDPERLVRLWAELCGTVPAAAEKS</sequence>
<dbReference type="AlphaFoldDB" id="A0A9P3LDX6"/>
<protein>
    <recommendedName>
        <fullName evidence="3">Alpha/beta-hydrolase</fullName>
    </recommendedName>
</protein>
<dbReference type="Gene3D" id="3.40.50.1820">
    <property type="entry name" value="alpha/beta hydrolase"/>
    <property type="match status" value="1"/>
</dbReference>
<dbReference type="EMBL" id="BPQB01000019">
    <property type="protein sequence ID" value="GJE91029.1"/>
    <property type="molecule type" value="Genomic_DNA"/>
</dbReference>
<accession>A0A9P3LDX6</accession>
<dbReference type="Proteomes" id="UP000703269">
    <property type="component" value="Unassembled WGS sequence"/>
</dbReference>